<keyword evidence="2" id="KW-0378">Hydrolase</keyword>
<name>A0AAE3KXQ1_9EURY</name>
<dbReference type="InterPro" id="IPR008269">
    <property type="entry name" value="Lon_proteolytic"/>
</dbReference>
<dbReference type="EMBL" id="JTEO01000005">
    <property type="protein sequence ID" value="MCQ6963275.1"/>
    <property type="molecule type" value="Genomic_DNA"/>
</dbReference>
<evidence type="ECO:0000256" key="1">
    <source>
        <dbReference type="ARBA" id="ARBA00004127"/>
    </source>
</evidence>
<comment type="caution">
    <text evidence="6">The sequence shown here is derived from an EMBL/GenBank/DDBJ whole genome shotgun (WGS) entry which is preliminary data.</text>
</comment>
<keyword evidence="4" id="KW-0472">Membrane</keyword>
<comment type="subcellular location">
    <subcellularLocation>
        <location evidence="1">Endomembrane system</location>
        <topology evidence="1">Multi-pass membrane protein</topology>
    </subcellularLocation>
</comment>
<dbReference type="InterPro" id="IPR014721">
    <property type="entry name" value="Ribsml_uS5_D2-typ_fold_subgr"/>
</dbReference>
<keyword evidence="2" id="KW-0720">Serine protease</keyword>
<evidence type="ECO:0000313" key="6">
    <source>
        <dbReference type="EMBL" id="MCQ6963275.1"/>
    </source>
</evidence>
<gene>
    <name evidence="6" type="ORF">PV02_09080</name>
</gene>
<dbReference type="PROSITE" id="PS51786">
    <property type="entry name" value="LON_PROTEOLYTIC"/>
    <property type="match status" value="1"/>
</dbReference>
<dbReference type="GO" id="GO:0012505">
    <property type="term" value="C:endomembrane system"/>
    <property type="evidence" value="ECO:0007669"/>
    <property type="project" value="UniProtKB-SubCell"/>
</dbReference>
<comment type="similarity">
    <text evidence="2">Belongs to the peptidase S16 family.</text>
</comment>
<feature type="active site" evidence="2">
    <location>
        <position position="229"/>
    </location>
</feature>
<evidence type="ECO:0000256" key="2">
    <source>
        <dbReference type="PROSITE-ProRule" id="PRU01122"/>
    </source>
</evidence>
<dbReference type="PRINTS" id="PR00830">
    <property type="entry name" value="ENDOLAPTASE"/>
</dbReference>
<keyword evidence="4" id="KW-0812">Transmembrane</keyword>
<proteinExistence type="inferred from homology"/>
<evidence type="ECO:0000313" key="7">
    <source>
        <dbReference type="Proteomes" id="UP001206983"/>
    </source>
</evidence>
<dbReference type="InterPro" id="IPR027065">
    <property type="entry name" value="Lon_Prtase"/>
</dbReference>
<dbReference type="GO" id="GO:0004252">
    <property type="term" value="F:serine-type endopeptidase activity"/>
    <property type="evidence" value="ECO:0007669"/>
    <property type="project" value="UniProtKB-UniRule"/>
</dbReference>
<dbReference type="AlphaFoldDB" id="A0AAE3KXQ1"/>
<sequence length="304" mass="33021">MGNRGIVFLLIVSLAFNIYLLGPETISERLEMQGDQVSLQETNEDLRRQLEECNQSLEACSLQLEFYREQLLESGIGGEECPLAFLGNATMQAPAIVQRVELIERGPFIRQRVTEEGAMLDISVEMVPGRGRVLVQTVPLMGVIFQDTANMAVSLAQERTGADLSQSDIIFSITANEEIPGVDGPSAGALMTVLVLSSINSTPLNPLVTVTGTIDEQGNVGAVGGILEKAEISEQTGKELILIPEENRQLEITSETGRSVGGIVISEGESEIVDAESYIEEEIGIEVEYVSDLDDILQYVFVDQ</sequence>
<keyword evidence="7" id="KW-1185">Reference proteome</keyword>
<dbReference type="GO" id="GO:0006508">
    <property type="term" value="P:proteolysis"/>
    <property type="evidence" value="ECO:0007669"/>
    <property type="project" value="UniProtKB-KW"/>
</dbReference>
<dbReference type="PANTHER" id="PTHR10046">
    <property type="entry name" value="ATP DEPENDENT LON PROTEASE FAMILY MEMBER"/>
    <property type="match status" value="1"/>
</dbReference>
<dbReference type="Pfam" id="PF05362">
    <property type="entry name" value="Lon_C"/>
    <property type="match status" value="1"/>
</dbReference>
<keyword evidence="2" id="KW-0645">Protease</keyword>
<organism evidence="6 7">
    <name type="scientific">Methanolobus chelungpuianus</name>
    <dbReference type="NCBI Taxonomy" id="502115"/>
    <lineage>
        <taxon>Archaea</taxon>
        <taxon>Methanobacteriati</taxon>
        <taxon>Methanobacteriota</taxon>
        <taxon>Stenosarchaea group</taxon>
        <taxon>Methanomicrobia</taxon>
        <taxon>Methanosarcinales</taxon>
        <taxon>Methanosarcinaceae</taxon>
        <taxon>Methanolobus</taxon>
    </lineage>
</organism>
<dbReference type="GO" id="GO:0005524">
    <property type="term" value="F:ATP binding"/>
    <property type="evidence" value="ECO:0007669"/>
    <property type="project" value="InterPro"/>
</dbReference>
<evidence type="ECO:0000256" key="4">
    <source>
        <dbReference type="SAM" id="Phobius"/>
    </source>
</evidence>
<reference evidence="6 7" key="1">
    <citation type="journal article" date="2011" name="Appl. Environ. Microbiol.">
        <title>Methanogenic archaea isolated from Taiwan's Chelungpu fault.</title>
        <authorList>
            <person name="Wu S.Y."/>
            <person name="Lai M.C."/>
        </authorList>
    </citation>
    <scope>NUCLEOTIDE SEQUENCE [LARGE SCALE GENOMIC DNA]</scope>
    <source>
        <strain evidence="6 7">St545Mb</strain>
    </source>
</reference>
<feature type="transmembrane region" description="Helical" evidence="4">
    <location>
        <begin position="6"/>
        <end position="22"/>
    </location>
</feature>
<dbReference type="GO" id="GO:0004176">
    <property type="term" value="F:ATP-dependent peptidase activity"/>
    <property type="evidence" value="ECO:0007669"/>
    <property type="project" value="UniProtKB-UniRule"/>
</dbReference>
<dbReference type="Gene3D" id="3.30.230.10">
    <property type="match status" value="1"/>
</dbReference>
<feature type="coiled-coil region" evidence="3">
    <location>
        <begin position="36"/>
        <end position="70"/>
    </location>
</feature>
<dbReference type="SUPFAM" id="SSF54211">
    <property type="entry name" value="Ribosomal protein S5 domain 2-like"/>
    <property type="match status" value="1"/>
</dbReference>
<dbReference type="GO" id="GO:0030163">
    <property type="term" value="P:protein catabolic process"/>
    <property type="evidence" value="ECO:0007669"/>
    <property type="project" value="InterPro"/>
</dbReference>
<protein>
    <submittedName>
        <fullName evidence="6">Peptidase S16</fullName>
    </submittedName>
</protein>
<keyword evidence="3" id="KW-0175">Coiled coil</keyword>
<dbReference type="Proteomes" id="UP001206983">
    <property type="component" value="Unassembled WGS sequence"/>
</dbReference>
<keyword evidence="4" id="KW-1133">Transmembrane helix</keyword>
<evidence type="ECO:0000259" key="5">
    <source>
        <dbReference type="PROSITE" id="PS51786"/>
    </source>
</evidence>
<accession>A0AAE3KXQ1</accession>
<dbReference type="InterPro" id="IPR020568">
    <property type="entry name" value="Ribosomal_Su5_D2-typ_SF"/>
</dbReference>
<feature type="domain" description="Lon proteolytic" evidence="5">
    <location>
        <begin position="127"/>
        <end position="303"/>
    </location>
</feature>
<evidence type="ECO:0000256" key="3">
    <source>
        <dbReference type="SAM" id="Coils"/>
    </source>
</evidence>
<feature type="active site" evidence="2">
    <location>
        <position position="186"/>
    </location>
</feature>